<evidence type="ECO:0000256" key="2">
    <source>
        <dbReference type="ARBA" id="ARBA00022490"/>
    </source>
</evidence>
<dbReference type="GO" id="GO:0045087">
    <property type="term" value="P:innate immune response"/>
    <property type="evidence" value="ECO:0007669"/>
    <property type="project" value="UniProtKB-KW"/>
</dbReference>
<feature type="domain" description="CARD" evidence="6">
    <location>
        <begin position="13"/>
        <end position="100"/>
    </location>
</feature>
<dbReference type="Ensembl" id="ENSFHET00000028461.1">
    <property type="protein sequence ID" value="ENSFHEP00000019261.1"/>
    <property type="gene ID" value="ENSFHEG00000021157.1"/>
</dbReference>
<reference evidence="7" key="1">
    <citation type="submission" date="2025-08" db="UniProtKB">
        <authorList>
            <consortium name="Ensembl"/>
        </authorList>
    </citation>
    <scope>IDENTIFICATION</scope>
</reference>
<accession>A0A3Q2PZC1</accession>
<name>A0A3Q2PZC1_FUNHE</name>
<evidence type="ECO:0000313" key="7">
    <source>
        <dbReference type="Ensembl" id="ENSFHEP00000019261.1"/>
    </source>
</evidence>
<dbReference type="GO" id="GO:0042981">
    <property type="term" value="P:regulation of apoptotic process"/>
    <property type="evidence" value="ECO:0007669"/>
    <property type="project" value="InterPro"/>
</dbReference>
<evidence type="ECO:0000256" key="3">
    <source>
        <dbReference type="ARBA" id="ARBA00022588"/>
    </source>
</evidence>
<keyword evidence="2" id="KW-0963">Cytoplasm</keyword>
<evidence type="ECO:0000256" key="5">
    <source>
        <dbReference type="ARBA" id="ARBA00023198"/>
    </source>
</evidence>
<dbReference type="FunFam" id="1.10.533.10:FF:000013">
    <property type="entry name" value="Apoptosis-associated speck-like protein containing a CARD"/>
    <property type="match status" value="1"/>
</dbReference>
<dbReference type="CDD" id="cd08330">
    <property type="entry name" value="CARD_ASC_NALP1"/>
    <property type="match status" value="1"/>
</dbReference>
<dbReference type="PANTHER" id="PTHR46985">
    <property type="entry name" value="NACHT, LRR AND PYD DOMAINS-CONTAINING PROTEIN 1"/>
    <property type="match status" value="1"/>
</dbReference>
<evidence type="ECO:0000256" key="1">
    <source>
        <dbReference type="ARBA" id="ARBA00004514"/>
    </source>
</evidence>
<evidence type="ECO:0000313" key="8">
    <source>
        <dbReference type="Proteomes" id="UP000265000"/>
    </source>
</evidence>
<dbReference type="PROSITE" id="PS50209">
    <property type="entry name" value="CARD"/>
    <property type="match status" value="1"/>
</dbReference>
<reference evidence="7" key="2">
    <citation type="submission" date="2025-09" db="UniProtKB">
        <authorList>
            <consortium name="Ensembl"/>
        </authorList>
    </citation>
    <scope>IDENTIFICATION</scope>
</reference>
<sequence length="100" mass="11775">MCQPASNPPLSSLFPRKEHFVDRHREELIQRVTNVGPILDGLLQKKVLQQEAYDKILPLRPTQHQMREIFSCLRAGVKKNKDIFFFVLQQKEHNLIKELI</sequence>
<keyword evidence="3" id="KW-0399">Innate immunity</keyword>
<dbReference type="PANTHER" id="PTHR46985:SF2">
    <property type="entry name" value="APOPTOSIS-ASSOCIATED SPECK-LIKE PROTEIN CONTAINING A CARD"/>
    <property type="match status" value="1"/>
</dbReference>
<proteinExistence type="predicted"/>
<dbReference type="SUPFAM" id="SSF47986">
    <property type="entry name" value="DEATH domain"/>
    <property type="match status" value="1"/>
</dbReference>
<dbReference type="AlphaFoldDB" id="A0A3Q2PZC1"/>
<evidence type="ECO:0000256" key="4">
    <source>
        <dbReference type="ARBA" id="ARBA00022859"/>
    </source>
</evidence>
<keyword evidence="8" id="KW-1185">Reference proteome</keyword>
<keyword evidence="5" id="KW-0395">Inflammatory response</keyword>
<organism evidence="7 8">
    <name type="scientific">Fundulus heteroclitus</name>
    <name type="common">Killifish</name>
    <name type="synonym">Mummichog</name>
    <dbReference type="NCBI Taxonomy" id="8078"/>
    <lineage>
        <taxon>Eukaryota</taxon>
        <taxon>Metazoa</taxon>
        <taxon>Chordata</taxon>
        <taxon>Craniata</taxon>
        <taxon>Vertebrata</taxon>
        <taxon>Euteleostomi</taxon>
        <taxon>Actinopterygii</taxon>
        <taxon>Neopterygii</taxon>
        <taxon>Teleostei</taxon>
        <taxon>Neoteleostei</taxon>
        <taxon>Acanthomorphata</taxon>
        <taxon>Ovalentaria</taxon>
        <taxon>Atherinomorphae</taxon>
        <taxon>Cyprinodontiformes</taxon>
        <taxon>Fundulidae</taxon>
        <taxon>Fundulus</taxon>
    </lineage>
</organism>
<dbReference type="Proteomes" id="UP000265000">
    <property type="component" value="Unplaced"/>
</dbReference>
<dbReference type="Pfam" id="PF00619">
    <property type="entry name" value="CARD"/>
    <property type="match status" value="1"/>
</dbReference>
<dbReference type="InterPro" id="IPR011029">
    <property type="entry name" value="DEATH-like_dom_sf"/>
</dbReference>
<comment type="subcellular location">
    <subcellularLocation>
        <location evidence="1">Cytoplasm</location>
        <location evidence="1">Cytosol</location>
    </subcellularLocation>
</comment>
<dbReference type="InterPro" id="IPR051249">
    <property type="entry name" value="NLRP_Inflammasome"/>
</dbReference>
<dbReference type="InterPro" id="IPR033516">
    <property type="entry name" value="CARD8/ASC/NALP1_CARD"/>
</dbReference>
<dbReference type="Gene3D" id="1.10.533.10">
    <property type="entry name" value="Death Domain, Fas"/>
    <property type="match status" value="1"/>
</dbReference>
<dbReference type="GO" id="GO:0005829">
    <property type="term" value="C:cytosol"/>
    <property type="evidence" value="ECO:0007669"/>
    <property type="project" value="UniProtKB-SubCell"/>
</dbReference>
<dbReference type="GeneTree" id="ENSGT01030000235998"/>
<protein>
    <recommendedName>
        <fullName evidence="6">CARD domain-containing protein</fullName>
    </recommendedName>
</protein>
<evidence type="ECO:0000259" key="6">
    <source>
        <dbReference type="PROSITE" id="PS50209"/>
    </source>
</evidence>
<dbReference type="InterPro" id="IPR001315">
    <property type="entry name" value="CARD"/>
</dbReference>
<keyword evidence="4" id="KW-0391">Immunity</keyword>
<dbReference type="GO" id="GO:0006954">
    <property type="term" value="P:inflammatory response"/>
    <property type="evidence" value="ECO:0007669"/>
    <property type="project" value="UniProtKB-KW"/>
</dbReference>